<evidence type="ECO:0000256" key="2">
    <source>
        <dbReference type="ARBA" id="ARBA00022448"/>
    </source>
</evidence>
<name>A0A8B2NIH2_9HYPH</name>
<accession>A0A8B2NIH2</accession>
<dbReference type="InterPro" id="IPR050093">
    <property type="entry name" value="ABC_SmlMolc_Importer"/>
</dbReference>
<comment type="caution">
    <text evidence="6">The sequence shown here is derived from an EMBL/GenBank/DDBJ whole genome shotgun (WGS) entry which is preliminary data.</text>
</comment>
<reference evidence="6 7" key="1">
    <citation type="submission" date="2018-05" db="EMBL/GenBank/DDBJ databases">
        <title>Acuticoccus sediminis sp. nov., isolated from deep-sea sediment of Indian Ocean.</title>
        <authorList>
            <person name="Liu X."/>
            <person name="Lai Q."/>
            <person name="Du Y."/>
            <person name="Sun F."/>
            <person name="Zhang X."/>
            <person name="Wang S."/>
            <person name="Shao Z."/>
        </authorList>
    </citation>
    <scope>NUCLEOTIDE SEQUENCE [LARGE SCALE GENOMIC DNA]</scope>
    <source>
        <strain evidence="6 7">PTG4-2</strain>
    </source>
</reference>
<sequence>MADLALLNLRKRYGSHVAVRDIDLSLNSGDFLTLLGPSGCGKTTTLKLIAGIEAPDAGSIRLGARDVSRVPVNRRGIGFVFQSLALFPHRTVTENVAFGLRMRGVPRRDIAERTTRALDLVRLSAHRDKLPQQLSGGQQQRVALARAFVIEPPVMLLDEPLSALDRNLREAMQVEIRDLTQRLGITSVFVTHDQAEAMALSDRIAVMNDGAIEQFGSPQEVFRRPATPFVAAFMGVSNLFPAMAEGDGRLRLDDFPDCAIEAAVPLSQGERVTVALRPEDACRCETDAGWALTVRRSIYQGTRASVWLGLPSAPAGSAEIEATLPIAGAPPATGETVHVTWPVDRVMIFPQDPGRKTRPAA</sequence>
<protein>
    <submittedName>
        <fullName evidence="6">ABC transporter ATP-binding protein</fullName>
    </submittedName>
</protein>
<gene>
    <name evidence="6" type="ORF">DLJ53_29400</name>
</gene>
<dbReference type="EMBL" id="QHHQ01000009">
    <property type="protein sequence ID" value="RAH97321.1"/>
    <property type="molecule type" value="Genomic_DNA"/>
</dbReference>
<dbReference type="GO" id="GO:0022857">
    <property type="term" value="F:transmembrane transporter activity"/>
    <property type="evidence" value="ECO:0007669"/>
    <property type="project" value="InterPro"/>
</dbReference>
<dbReference type="GO" id="GO:0015697">
    <property type="term" value="P:quaternary ammonium group transport"/>
    <property type="evidence" value="ECO:0007669"/>
    <property type="project" value="UniProtKB-ARBA"/>
</dbReference>
<dbReference type="Pfam" id="PF08402">
    <property type="entry name" value="TOBE_2"/>
    <property type="match status" value="1"/>
</dbReference>
<dbReference type="GO" id="GO:0005524">
    <property type="term" value="F:ATP binding"/>
    <property type="evidence" value="ECO:0007669"/>
    <property type="project" value="UniProtKB-KW"/>
</dbReference>
<keyword evidence="2" id="KW-0813">Transport</keyword>
<dbReference type="PROSITE" id="PS00211">
    <property type="entry name" value="ABC_TRANSPORTER_1"/>
    <property type="match status" value="1"/>
</dbReference>
<evidence type="ECO:0000259" key="5">
    <source>
        <dbReference type="PROSITE" id="PS50893"/>
    </source>
</evidence>
<organism evidence="6 7">
    <name type="scientific">Acuticoccus sediminis</name>
    <dbReference type="NCBI Taxonomy" id="2184697"/>
    <lineage>
        <taxon>Bacteria</taxon>
        <taxon>Pseudomonadati</taxon>
        <taxon>Pseudomonadota</taxon>
        <taxon>Alphaproteobacteria</taxon>
        <taxon>Hyphomicrobiales</taxon>
        <taxon>Amorphaceae</taxon>
        <taxon>Acuticoccus</taxon>
    </lineage>
</organism>
<evidence type="ECO:0000256" key="3">
    <source>
        <dbReference type="ARBA" id="ARBA00022741"/>
    </source>
</evidence>
<comment type="similarity">
    <text evidence="1">Belongs to the ABC transporter superfamily.</text>
</comment>
<keyword evidence="3" id="KW-0547">Nucleotide-binding</keyword>
<dbReference type="SMART" id="SM00382">
    <property type="entry name" value="AAA"/>
    <property type="match status" value="1"/>
</dbReference>
<evidence type="ECO:0000256" key="4">
    <source>
        <dbReference type="ARBA" id="ARBA00022840"/>
    </source>
</evidence>
<dbReference type="InterPro" id="IPR017871">
    <property type="entry name" value="ABC_transporter-like_CS"/>
</dbReference>
<dbReference type="SUPFAM" id="SSF50331">
    <property type="entry name" value="MOP-like"/>
    <property type="match status" value="1"/>
</dbReference>
<dbReference type="InterPro" id="IPR013611">
    <property type="entry name" value="Transp-assoc_OB_typ2"/>
</dbReference>
<dbReference type="PANTHER" id="PTHR42781:SF4">
    <property type="entry name" value="SPERMIDINE_PUTRESCINE IMPORT ATP-BINDING PROTEIN POTA"/>
    <property type="match status" value="1"/>
</dbReference>
<dbReference type="PANTHER" id="PTHR42781">
    <property type="entry name" value="SPERMIDINE/PUTRESCINE IMPORT ATP-BINDING PROTEIN POTA"/>
    <property type="match status" value="1"/>
</dbReference>
<evidence type="ECO:0000256" key="1">
    <source>
        <dbReference type="ARBA" id="ARBA00005417"/>
    </source>
</evidence>
<dbReference type="AlphaFoldDB" id="A0A8B2NIH2"/>
<dbReference type="FunFam" id="3.40.50.300:FF:000425">
    <property type="entry name" value="Probable ABC transporter, ATP-binding subunit"/>
    <property type="match status" value="1"/>
</dbReference>
<dbReference type="GO" id="GO:0016887">
    <property type="term" value="F:ATP hydrolysis activity"/>
    <property type="evidence" value="ECO:0007669"/>
    <property type="project" value="InterPro"/>
</dbReference>
<dbReference type="RefSeq" id="WP_111351839.1">
    <property type="nucleotide sequence ID" value="NZ_QHHQ01000009.1"/>
</dbReference>
<proteinExistence type="inferred from homology"/>
<dbReference type="InterPro" id="IPR003439">
    <property type="entry name" value="ABC_transporter-like_ATP-bd"/>
</dbReference>
<dbReference type="PROSITE" id="PS50893">
    <property type="entry name" value="ABC_TRANSPORTER_2"/>
    <property type="match status" value="1"/>
</dbReference>
<dbReference type="SUPFAM" id="SSF52540">
    <property type="entry name" value="P-loop containing nucleoside triphosphate hydrolases"/>
    <property type="match status" value="1"/>
</dbReference>
<dbReference type="InterPro" id="IPR003593">
    <property type="entry name" value="AAA+_ATPase"/>
</dbReference>
<evidence type="ECO:0000313" key="7">
    <source>
        <dbReference type="Proteomes" id="UP000249590"/>
    </source>
</evidence>
<dbReference type="Gene3D" id="3.40.50.300">
    <property type="entry name" value="P-loop containing nucleotide triphosphate hydrolases"/>
    <property type="match status" value="1"/>
</dbReference>
<dbReference type="Gene3D" id="2.40.50.100">
    <property type="match status" value="1"/>
</dbReference>
<dbReference type="InterPro" id="IPR008995">
    <property type="entry name" value="Mo/tungstate-bd_C_term_dom"/>
</dbReference>
<dbReference type="InterPro" id="IPR027417">
    <property type="entry name" value="P-loop_NTPase"/>
</dbReference>
<keyword evidence="7" id="KW-1185">Reference proteome</keyword>
<keyword evidence="4 6" id="KW-0067">ATP-binding</keyword>
<feature type="domain" description="ABC transporter" evidence="5">
    <location>
        <begin position="4"/>
        <end position="234"/>
    </location>
</feature>
<dbReference type="Pfam" id="PF00005">
    <property type="entry name" value="ABC_tran"/>
    <property type="match status" value="1"/>
</dbReference>
<dbReference type="Proteomes" id="UP000249590">
    <property type="component" value="Unassembled WGS sequence"/>
</dbReference>
<dbReference type="GO" id="GO:0043190">
    <property type="term" value="C:ATP-binding cassette (ABC) transporter complex"/>
    <property type="evidence" value="ECO:0007669"/>
    <property type="project" value="InterPro"/>
</dbReference>
<dbReference type="OrthoDB" id="9802264at2"/>
<evidence type="ECO:0000313" key="6">
    <source>
        <dbReference type="EMBL" id="RAH97321.1"/>
    </source>
</evidence>